<dbReference type="Proteomes" id="UP000199759">
    <property type="component" value="Unassembled WGS sequence"/>
</dbReference>
<dbReference type="Pfam" id="PF00080">
    <property type="entry name" value="Sod_Cu"/>
    <property type="match status" value="1"/>
</dbReference>
<keyword evidence="2" id="KW-0560">Oxidoreductase</keyword>
<dbReference type="GO" id="GO:0005507">
    <property type="term" value="F:copper ion binding"/>
    <property type="evidence" value="ECO:0007669"/>
    <property type="project" value="InterPro"/>
</dbReference>
<comment type="function">
    <text evidence="2">Destroys radicals which are normally produced within the cells and which are toxic to biological systems.</text>
</comment>
<dbReference type="PROSITE" id="PS00332">
    <property type="entry name" value="SOD_CU_ZN_2"/>
    <property type="match status" value="1"/>
</dbReference>
<evidence type="ECO:0000313" key="5">
    <source>
        <dbReference type="EMBL" id="SDM01917.1"/>
    </source>
</evidence>
<proteinExistence type="inferred from homology"/>
<name>A0A1G9PUJ5_9PROT</name>
<comment type="similarity">
    <text evidence="1 2">Belongs to the Cu-Zn superoxide dismutase family.</text>
</comment>
<dbReference type="EC" id="1.15.1.1" evidence="2"/>
<dbReference type="GO" id="GO:0004784">
    <property type="term" value="F:superoxide dismutase activity"/>
    <property type="evidence" value="ECO:0007669"/>
    <property type="project" value="UniProtKB-EC"/>
</dbReference>
<feature type="chain" id="PRO_5011753219" description="Superoxide dismutase [Cu-Zn]" evidence="3">
    <location>
        <begin position="24"/>
        <end position="186"/>
    </location>
</feature>
<keyword evidence="2" id="KW-0479">Metal-binding</keyword>
<gene>
    <name evidence="5" type="ORF">SAMN04488568_10421</name>
</gene>
<dbReference type="SUPFAM" id="SSF49329">
    <property type="entry name" value="Cu,Zn superoxide dismutase-like"/>
    <property type="match status" value="1"/>
</dbReference>
<accession>A0A1G9PUJ5</accession>
<dbReference type="InterPro" id="IPR001424">
    <property type="entry name" value="SOD_Cu_Zn_dom"/>
</dbReference>
<dbReference type="PANTHER" id="PTHR10003">
    <property type="entry name" value="SUPEROXIDE DISMUTASE CU-ZN -RELATED"/>
    <property type="match status" value="1"/>
</dbReference>
<keyword evidence="3" id="KW-0732">Signal</keyword>
<comment type="catalytic activity">
    <reaction evidence="2">
        <text>2 superoxide + 2 H(+) = H2O2 + O2</text>
        <dbReference type="Rhea" id="RHEA:20696"/>
        <dbReference type="ChEBI" id="CHEBI:15378"/>
        <dbReference type="ChEBI" id="CHEBI:15379"/>
        <dbReference type="ChEBI" id="CHEBI:16240"/>
        <dbReference type="ChEBI" id="CHEBI:18421"/>
        <dbReference type="EC" id="1.15.1.1"/>
    </reaction>
</comment>
<keyword evidence="2" id="KW-0186">Copper</keyword>
<dbReference type="AlphaFoldDB" id="A0A1G9PUJ5"/>
<dbReference type="OrthoDB" id="5431326at2"/>
<sequence length="186" mass="19214">MIPRILIATTCVLLLPATACSQAETPPAAAIETASGELIIRDRSAAGSASLHQGREGVVIRIEADDLPQDARNQWHGVHLHSIGDCSSEDFTSSAGHINPSGRQHGLLNPEGPDNADLPNIWVDGDGSIRAEVYTTRVSLNGSDALPALLDEDGSALVIHAGSDDQTSQPIGGAGARIACAVITAT</sequence>
<feature type="domain" description="Superoxide dismutase copper/zinc binding" evidence="4">
    <location>
        <begin position="47"/>
        <end position="183"/>
    </location>
</feature>
<reference evidence="5 6" key="1">
    <citation type="submission" date="2016-10" db="EMBL/GenBank/DDBJ databases">
        <authorList>
            <person name="de Groot N.N."/>
        </authorList>
    </citation>
    <scope>NUCLEOTIDE SEQUENCE [LARGE SCALE GENOMIC DNA]</scope>
    <source>
        <strain evidence="5 6">DSM 16077</strain>
    </source>
</reference>
<evidence type="ECO:0000256" key="3">
    <source>
        <dbReference type="SAM" id="SignalP"/>
    </source>
</evidence>
<protein>
    <recommendedName>
        <fullName evidence="2">Superoxide dismutase [Cu-Zn]</fullName>
        <ecNumber evidence="2">1.15.1.1</ecNumber>
    </recommendedName>
</protein>
<comment type="cofactor">
    <cofactor evidence="2">
        <name>Cu cation</name>
        <dbReference type="ChEBI" id="CHEBI:23378"/>
    </cofactor>
    <text evidence="2">Binds 1 copper ion per subunit.</text>
</comment>
<evidence type="ECO:0000313" key="6">
    <source>
        <dbReference type="Proteomes" id="UP000199759"/>
    </source>
</evidence>
<evidence type="ECO:0000259" key="4">
    <source>
        <dbReference type="Pfam" id="PF00080"/>
    </source>
</evidence>
<feature type="signal peptide" evidence="3">
    <location>
        <begin position="1"/>
        <end position="23"/>
    </location>
</feature>
<dbReference type="Gene3D" id="2.60.40.200">
    <property type="entry name" value="Superoxide dismutase, copper/zinc binding domain"/>
    <property type="match status" value="1"/>
</dbReference>
<evidence type="ECO:0000256" key="1">
    <source>
        <dbReference type="ARBA" id="ARBA00010457"/>
    </source>
</evidence>
<comment type="cofactor">
    <cofactor evidence="2">
        <name>Zn(2+)</name>
        <dbReference type="ChEBI" id="CHEBI:29105"/>
    </cofactor>
    <text evidence="2">Binds 1 zinc ion per subunit.</text>
</comment>
<organism evidence="5 6">
    <name type="scientific">Maricaulis salignorans</name>
    <dbReference type="NCBI Taxonomy" id="144026"/>
    <lineage>
        <taxon>Bacteria</taxon>
        <taxon>Pseudomonadati</taxon>
        <taxon>Pseudomonadota</taxon>
        <taxon>Alphaproteobacteria</taxon>
        <taxon>Maricaulales</taxon>
        <taxon>Maricaulaceae</taxon>
        <taxon>Maricaulis</taxon>
    </lineage>
</organism>
<dbReference type="STRING" id="144026.SAMN04488568_10421"/>
<dbReference type="EMBL" id="FNHG01000004">
    <property type="protein sequence ID" value="SDM01917.1"/>
    <property type="molecule type" value="Genomic_DNA"/>
</dbReference>
<keyword evidence="6" id="KW-1185">Reference proteome</keyword>
<dbReference type="InterPro" id="IPR018152">
    <property type="entry name" value="SOD_Cu/Zn_BS"/>
</dbReference>
<dbReference type="RefSeq" id="WP_091767622.1">
    <property type="nucleotide sequence ID" value="NZ_FNHG01000004.1"/>
</dbReference>
<dbReference type="InterPro" id="IPR036423">
    <property type="entry name" value="SOD-like_Cu/Zn_dom_sf"/>
</dbReference>
<dbReference type="InterPro" id="IPR024134">
    <property type="entry name" value="SOD_Cu/Zn_/chaperone"/>
</dbReference>
<keyword evidence="2" id="KW-0862">Zinc</keyword>
<evidence type="ECO:0000256" key="2">
    <source>
        <dbReference type="RuleBase" id="RU000393"/>
    </source>
</evidence>